<evidence type="ECO:0000313" key="2">
    <source>
        <dbReference type="EMBL" id="BCA87016.1"/>
    </source>
</evidence>
<accession>A0A679INY9</accession>
<dbReference type="Proteomes" id="UP000502998">
    <property type="component" value="Chromosome"/>
</dbReference>
<organism evidence="2 3">
    <name type="scientific">Enterococcus saigonensis</name>
    <dbReference type="NCBI Taxonomy" id="1805431"/>
    <lineage>
        <taxon>Bacteria</taxon>
        <taxon>Bacillati</taxon>
        <taxon>Bacillota</taxon>
        <taxon>Bacilli</taxon>
        <taxon>Lactobacillales</taxon>
        <taxon>Enterococcaceae</taxon>
        <taxon>Enterococcus</taxon>
    </lineage>
</organism>
<dbReference type="CDD" id="cd09911">
    <property type="entry name" value="Lin0431_like"/>
    <property type="match status" value="1"/>
</dbReference>
<feature type="transmembrane region" description="Helical" evidence="1">
    <location>
        <begin position="12"/>
        <end position="36"/>
    </location>
</feature>
<dbReference type="KEGG" id="esg:EsVE80_25390"/>
<proteinExistence type="predicted"/>
<dbReference type="Gene3D" id="2.60.320.10">
    <property type="entry name" value="N-utilization substance G protein NusG, insert domain"/>
    <property type="match status" value="1"/>
</dbReference>
<reference evidence="2 3" key="1">
    <citation type="submission" date="2020-02" db="EMBL/GenBank/DDBJ databases">
        <title>Characterization of vanA genotype vancomycin-resistant Enterococcus saigonensis VE80.</title>
        <authorList>
            <person name="Harada T."/>
            <person name="Motooka D."/>
            <person name="Nakamura S."/>
            <person name="Yamamoto Y."/>
            <person name="Kawahara R."/>
            <person name="Kawatsu K."/>
        </authorList>
    </citation>
    <scope>NUCLEOTIDE SEQUENCE [LARGE SCALE GENOMIC DNA]</scope>
    <source>
        <strain evidence="2 3">VE80</strain>
    </source>
</reference>
<dbReference type="RefSeq" id="WP_173104036.1">
    <property type="nucleotide sequence ID" value="NZ_AP022822.1"/>
</dbReference>
<sequence>MKLKEFIKASKLKPWDFIIVIILIIASFTPTLIFGLQQRDTPVTTKVAVLRVDGKEIKSFKLFKGQKETYRYEDPDGDYNLIEVKDDQIRIKEANCGDQVCVRRGWAKENGETIVCLPHKLVIEVQGQSSGGDGDDLIY</sequence>
<keyword evidence="1" id="KW-0812">Transmembrane</keyword>
<dbReference type="AlphaFoldDB" id="A0A679INY9"/>
<protein>
    <submittedName>
        <fullName evidence="2">Uncharacterized protein</fullName>
    </submittedName>
</protein>
<name>A0A679INY9_9ENTE</name>
<gene>
    <name evidence="2" type="ORF">EsVE80_25390</name>
</gene>
<keyword evidence="3" id="KW-1185">Reference proteome</keyword>
<keyword evidence="1" id="KW-0472">Membrane</keyword>
<evidence type="ECO:0000256" key="1">
    <source>
        <dbReference type="SAM" id="Phobius"/>
    </source>
</evidence>
<dbReference type="Pfam" id="PF07009">
    <property type="entry name" value="NusG_II"/>
    <property type="match status" value="1"/>
</dbReference>
<keyword evidence="1" id="KW-1133">Transmembrane helix</keyword>
<dbReference type="InterPro" id="IPR038690">
    <property type="entry name" value="NusG_2_sf"/>
</dbReference>
<dbReference type="EMBL" id="AP022822">
    <property type="protein sequence ID" value="BCA87016.1"/>
    <property type="molecule type" value="Genomic_DNA"/>
</dbReference>
<evidence type="ECO:0000313" key="3">
    <source>
        <dbReference type="Proteomes" id="UP000502998"/>
    </source>
</evidence>